<keyword evidence="3" id="KW-1185">Reference proteome</keyword>
<gene>
    <name evidence="2" type="ORF">H4W81_001782</name>
</gene>
<feature type="region of interest" description="Disordered" evidence="1">
    <location>
        <begin position="34"/>
        <end position="75"/>
    </location>
</feature>
<comment type="caution">
    <text evidence="2">The sequence shown here is derived from an EMBL/GenBank/DDBJ whole genome shotgun (WGS) entry which is preliminary data.</text>
</comment>
<reference evidence="2 3" key="1">
    <citation type="submission" date="2020-10" db="EMBL/GenBank/DDBJ databases">
        <title>Sequencing the genomes of 1000 actinobacteria strains.</title>
        <authorList>
            <person name="Klenk H.-P."/>
        </authorList>
    </citation>
    <scope>NUCLEOTIDE SEQUENCE [LARGE SCALE GENOMIC DNA]</scope>
    <source>
        <strain evidence="2 3">DSM 43748</strain>
    </source>
</reference>
<proteinExistence type="predicted"/>
<feature type="compositionally biased region" description="Basic and acidic residues" evidence="1">
    <location>
        <begin position="48"/>
        <end position="60"/>
    </location>
</feature>
<evidence type="ECO:0000256" key="1">
    <source>
        <dbReference type="SAM" id="MobiDB-lite"/>
    </source>
</evidence>
<name>A0ABR9KBA2_9ACTN</name>
<protein>
    <submittedName>
        <fullName evidence="2">Uncharacterized protein</fullName>
    </submittedName>
</protein>
<evidence type="ECO:0000313" key="2">
    <source>
        <dbReference type="EMBL" id="MBE1559003.1"/>
    </source>
</evidence>
<dbReference type="Proteomes" id="UP000661607">
    <property type="component" value="Unassembled WGS sequence"/>
</dbReference>
<organism evidence="2 3">
    <name type="scientific">Nonomuraea africana</name>
    <dbReference type="NCBI Taxonomy" id="46171"/>
    <lineage>
        <taxon>Bacteria</taxon>
        <taxon>Bacillati</taxon>
        <taxon>Actinomycetota</taxon>
        <taxon>Actinomycetes</taxon>
        <taxon>Streptosporangiales</taxon>
        <taxon>Streptosporangiaceae</taxon>
        <taxon>Nonomuraea</taxon>
    </lineage>
</organism>
<dbReference type="RefSeq" id="WP_192774343.1">
    <property type="nucleotide sequence ID" value="NZ_BAAASY010000017.1"/>
</dbReference>
<evidence type="ECO:0000313" key="3">
    <source>
        <dbReference type="Proteomes" id="UP000661607"/>
    </source>
</evidence>
<feature type="compositionally biased region" description="Polar residues" evidence="1">
    <location>
        <begin position="66"/>
        <end position="75"/>
    </location>
</feature>
<sequence>MRGMLRTFLTTKQVTDQGCTGENYHAIGAFPQQVKDVPPYPARKQRRRERDLVRQLERLTGKRVTLDQSNQHPAA</sequence>
<dbReference type="EMBL" id="JADBEF010000001">
    <property type="protein sequence ID" value="MBE1559003.1"/>
    <property type="molecule type" value="Genomic_DNA"/>
</dbReference>
<accession>A0ABR9KBA2</accession>